<dbReference type="AlphaFoldDB" id="A0A645GS19"/>
<name>A0A645GS19_9ZZZZ</name>
<dbReference type="SUPFAM" id="SSF102462">
    <property type="entry name" value="Peptidyl-tRNA hydrolase II"/>
    <property type="match status" value="1"/>
</dbReference>
<accession>A0A645GS19</accession>
<reference evidence="1" key="1">
    <citation type="submission" date="2019-08" db="EMBL/GenBank/DDBJ databases">
        <authorList>
            <person name="Kucharzyk K."/>
            <person name="Murdoch R.W."/>
            <person name="Higgins S."/>
            <person name="Loffler F."/>
        </authorList>
    </citation>
    <scope>NUCLEOTIDE SEQUENCE</scope>
</reference>
<dbReference type="InterPro" id="IPR023476">
    <property type="entry name" value="Pep_tRNA_hydro_II_dom_sf"/>
</dbReference>
<comment type="caution">
    <text evidence="1">The sequence shown here is derived from an EMBL/GenBank/DDBJ whole genome shotgun (WGS) entry which is preliminary data.</text>
</comment>
<dbReference type="EMBL" id="VSSQ01078989">
    <property type="protein sequence ID" value="MPN28629.1"/>
    <property type="molecule type" value="Genomic_DNA"/>
</dbReference>
<sequence>MSGTQFGTEGESLSDAAVVTIEVSPLIAMTSGKLTAQCGHAAQLAWDLMDRSARERWRSDGFRVRVEHPDAVTWAATRRPVSVVDAGFTELDGPTETTRAHWAR</sequence>
<gene>
    <name evidence="1" type="ORF">SDC9_176072</name>
</gene>
<organism evidence="1">
    <name type="scientific">bioreactor metagenome</name>
    <dbReference type="NCBI Taxonomy" id="1076179"/>
    <lineage>
        <taxon>unclassified sequences</taxon>
        <taxon>metagenomes</taxon>
        <taxon>ecological metagenomes</taxon>
    </lineage>
</organism>
<dbReference type="Gene3D" id="3.40.1490.10">
    <property type="entry name" value="Bit1"/>
    <property type="match status" value="1"/>
</dbReference>
<proteinExistence type="predicted"/>
<evidence type="ECO:0000313" key="1">
    <source>
        <dbReference type="EMBL" id="MPN28629.1"/>
    </source>
</evidence>
<protein>
    <submittedName>
        <fullName evidence="1">Uncharacterized protein</fullName>
    </submittedName>
</protein>